<accession>A0A8S5T2J5</accession>
<organism evidence="1">
    <name type="scientific">Myoviridae sp. ctqfO1</name>
    <dbReference type="NCBI Taxonomy" id="2827710"/>
    <lineage>
        <taxon>Viruses</taxon>
        <taxon>Duplodnaviria</taxon>
        <taxon>Heunggongvirae</taxon>
        <taxon>Uroviricota</taxon>
        <taxon>Caudoviricetes</taxon>
    </lineage>
</organism>
<name>A0A8S5T2J5_9CAUD</name>
<proteinExistence type="predicted"/>
<sequence length="69" mass="7934">MENIVIETSVFADCASDTIVIRAPYKSIIDMVKSMEYGVVKEELISKLQLAIRRSKKMKDYYELGQENT</sequence>
<evidence type="ECO:0000313" key="1">
    <source>
        <dbReference type="EMBL" id="DAF57462.1"/>
    </source>
</evidence>
<protein>
    <submittedName>
        <fullName evidence="1">Uncharacterized protein</fullName>
    </submittedName>
</protein>
<reference evidence="1" key="1">
    <citation type="journal article" date="2021" name="Proc. Natl. Acad. Sci. U.S.A.">
        <title>A Catalog of Tens of Thousands of Viruses from Human Metagenomes Reveals Hidden Associations with Chronic Diseases.</title>
        <authorList>
            <person name="Tisza M.J."/>
            <person name="Buck C.B."/>
        </authorList>
    </citation>
    <scope>NUCLEOTIDE SEQUENCE</scope>
    <source>
        <strain evidence="1">CtqfO1</strain>
    </source>
</reference>
<dbReference type="EMBL" id="BK032734">
    <property type="protein sequence ID" value="DAF57462.1"/>
    <property type="molecule type" value="Genomic_DNA"/>
</dbReference>